<proteinExistence type="predicted"/>
<sequence>MARLSIRGHAFEPACLVYRFCQVLRKRCYRGYLREMIAFFACVGDRRDRCRMEEDRDCRCWIEICR</sequence>
<evidence type="ECO:0000313" key="1">
    <source>
        <dbReference type="EMBL" id="EGP85122.1"/>
    </source>
</evidence>
<organism evidence="1 2">
    <name type="scientific">Zymoseptoria tritici (strain CBS 115943 / IPO323)</name>
    <name type="common">Speckled leaf blotch fungus</name>
    <name type="synonym">Septoria tritici</name>
    <dbReference type="NCBI Taxonomy" id="336722"/>
    <lineage>
        <taxon>Eukaryota</taxon>
        <taxon>Fungi</taxon>
        <taxon>Dikarya</taxon>
        <taxon>Ascomycota</taxon>
        <taxon>Pezizomycotina</taxon>
        <taxon>Dothideomycetes</taxon>
        <taxon>Dothideomycetidae</taxon>
        <taxon>Mycosphaerellales</taxon>
        <taxon>Mycosphaerellaceae</taxon>
        <taxon>Zymoseptoria</taxon>
    </lineage>
</organism>
<dbReference type="GeneID" id="13394690"/>
<gene>
    <name evidence="1" type="ORF">MYCGRDRAFT_105585</name>
</gene>
<dbReference type="Proteomes" id="UP000008062">
    <property type="component" value="Chromosome 8"/>
</dbReference>
<dbReference type="AlphaFoldDB" id="F9XIS5"/>
<dbReference type="HOGENOM" id="CLU_2833128_0_0_1"/>
<name>F9XIS5_ZYMTI</name>
<dbReference type="KEGG" id="ztr:MYCGRDRAFT_105585"/>
<protein>
    <submittedName>
        <fullName evidence="1">Uncharacterized protein</fullName>
    </submittedName>
</protein>
<keyword evidence="2" id="KW-1185">Reference proteome</keyword>
<dbReference type="InParanoid" id="F9XIS5"/>
<dbReference type="EMBL" id="CM001203">
    <property type="protein sequence ID" value="EGP85122.1"/>
    <property type="molecule type" value="Genomic_DNA"/>
</dbReference>
<evidence type="ECO:0000313" key="2">
    <source>
        <dbReference type="Proteomes" id="UP000008062"/>
    </source>
</evidence>
<reference evidence="1 2" key="1">
    <citation type="journal article" date="2011" name="PLoS Genet.">
        <title>Finished genome of the fungal wheat pathogen Mycosphaerella graminicola reveals dispensome structure, chromosome plasticity, and stealth pathogenesis.</title>
        <authorList>
            <person name="Goodwin S.B."/>
            <person name="Ben M'barek S."/>
            <person name="Dhillon B."/>
            <person name="Wittenberg A.H.J."/>
            <person name="Crane C.F."/>
            <person name="Hane J.K."/>
            <person name="Foster A.J."/>
            <person name="Van der Lee T.A.J."/>
            <person name="Grimwood J."/>
            <person name="Aerts A."/>
            <person name="Antoniw J."/>
            <person name="Bailey A."/>
            <person name="Bluhm B."/>
            <person name="Bowler J."/>
            <person name="Bristow J."/>
            <person name="van der Burgt A."/>
            <person name="Canto-Canche B."/>
            <person name="Churchill A.C.L."/>
            <person name="Conde-Ferraez L."/>
            <person name="Cools H.J."/>
            <person name="Coutinho P.M."/>
            <person name="Csukai M."/>
            <person name="Dehal P."/>
            <person name="De Wit P."/>
            <person name="Donzelli B."/>
            <person name="van de Geest H.C."/>
            <person name="van Ham R.C.H.J."/>
            <person name="Hammond-Kosack K.E."/>
            <person name="Henrissat B."/>
            <person name="Kilian A."/>
            <person name="Kobayashi A.K."/>
            <person name="Koopmann E."/>
            <person name="Kourmpetis Y."/>
            <person name="Kuzniar A."/>
            <person name="Lindquist E."/>
            <person name="Lombard V."/>
            <person name="Maliepaard C."/>
            <person name="Martins N."/>
            <person name="Mehrabi R."/>
            <person name="Nap J.P.H."/>
            <person name="Ponomarenko A."/>
            <person name="Rudd J.J."/>
            <person name="Salamov A."/>
            <person name="Schmutz J."/>
            <person name="Schouten H.J."/>
            <person name="Shapiro H."/>
            <person name="Stergiopoulos I."/>
            <person name="Torriani S.F.F."/>
            <person name="Tu H."/>
            <person name="de Vries R.P."/>
            <person name="Waalwijk C."/>
            <person name="Ware S.B."/>
            <person name="Wiebenga A."/>
            <person name="Zwiers L.-H."/>
            <person name="Oliver R.P."/>
            <person name="Grigoriev I.V."/>
            <person name="Kema G.H.J."/>
        </authorList>
    </citation>
    <scope>NUCLEOTIDE SEQUENCE [LARGE SCALE GENOMIC DNA]</scope>
    <source>
        <strain evidence="2">CBS 115943 / IPO323</strain>
    </source>
</reference>
<accession>F9XIS5</accession>
<dbReference type="RefSeq" id="XP_003850146.1">
    <property type="nucleotide sequence ID" value="XM_003850098.1"/>
</dbReference>